<keyword evidence="3" id="KW-0175">Coiled coil</keyword>
<evidence type="ECO:0000256" key="1">
    <source>
        <dbReference type="ARBA" id="ARBA00009477"/>
    </source>
</evidence>
<dbReference type="InterPro" id="IPR058649">
    <property type="entry name" value="CzcB_C"/>
</dbReference>
<reference evidence="9 10" key="1">
    <citation type="submission" date="2024-09" db="EMBL/GenBank/DDBJ databases">
        <title>Floridaenema gen nov. (Aerosakkonemataceae, Aerosakkonematales ord. nov., Cyanobacteria) from benthic tropical and subtropical fresh waters, with the description of four new species.</title>
        <authorList>
            <person name="Moretto J.A."/>
            <person name="Berthold D.E."/>
            <person name="Lefler F.W."/>
            <person name="Huang I.-S."/>
            <person name="Laughinghouse H. IV."/>
        </authorList>
    </citation>
    <scope>NUCLEOTIDE SEQUENCE [LARGE SCALE GENOMIC DNA]</scope>
    <source>
        <strain evidence="9 10">BLCC-F154</strain>
    </source>
</reference>
<feature type="transmembrane region" description="Helical" evidence="5">
    <location>
        <begin position="493"/>
        <end position="516"/>
    </location>
</feature>
<keyword evidence="5" id="KW-0472">Membrane</keyword>
<dbReference type="Pfam" id="PF25975">
    <property type="entry name" value="CzcB_C"/>
    <property type="match status" value="1"/>
</dbReference>
<feature type="domain" description="CzcB-like C-terminal circularly permuted SH3-like" evidence="8">
    <location>
        <begin position="394"/>
        <end position="448"/>
    </location>
</feature>
<feature type="chain" id="PRO_5046829908" evidence="6">
    <location>
        <begin position="35"/>
        <end position="575"/>
    </location>
</feature>
<evidence type="ECO:0000256" key="4">
    <source>
        <dbReference type="SAM" id="MobiDB-lite"/>
    </source>
</evidence>
<feature type="domain" description="CusB-like beta-barrel" evidence="7">
    <location>
        <begin position="311"/>
        <end position="384"/>
    </location>
</feature>
<evidence type="ECO:0000313" key="10">
    <source>
        <dbReference type="Proteomes" id="UP001576776"/>
    </source>
</evidence>
<dbReference type="InterPro" id="IPR051909">
    <property type="entry name" value="MFP_Cation_Efflux"/>
</dbReference>
<name>A0ABV4Y9X4_9CYAN</name>
<evidence type="ECO:0000313" key="9">
    <source>
        <dbReference type="EMBL" id="MFB2935616.1"/>
    </source>
</evidence>
<dbReference type="PANTHER" id="PTHR30097:SF4">
    <property type="entry name" value="SLR6042 PROTEIN"/>
    <property type="match status" value="1"/>
</dbReference>
<keyword evidence="5" id="KW-0812">Transmembrane</keyword>
<dbReference type="RefSeq" id="WP_413257116.1">
    <property type="nucleotide sequence ID" value="NZ_JBHFNS010000042.1"/>
</dbReference>
<evidence type="ECO:0000259" key="8">
    <source>
        <dbReference type="Pfam" id="PF25975"/>
    </source>
</evidence>
<keyword evidence="10" id="KW-1185">Reference proteome</keyword>
<dbReference type="Gene3D" id="2.40.420.20">
    <property type="match status" value="1"/>
</dbReference>
<dbReference type="InterPro" id="IPR006143">
    <property type="entry name" value="RND_pump_MFP"/>
</dbReference>
<dbReference type="NCBIfam" id="TIGR01730">
    <property type="entry name" value="RND_mfp"/>
    <property type="match status" value="1"/>
</dbReference>
<comment type="caution">
    <text evidence="9">The sequence shown here is derived from an EMBL/GenBank/DDBJ whole genome shotgun (WGS) entry which is preliminary data.</text>
</comment>
<dbReference type="Gene3D" id="2.40.50.100">
    <property type="match status" value="1"/>
</dbReference>
<dbReference type="PRINTS" id="PR01490">
    <property type="entry name" value="RTXTOXIND"/>
</dbReference>
<dbReference type="PANTHER" id="PTHR30097">
    <property type="entry name" value="CATION EFFLUX SYSTEM PROTEIN CUSB"/>
    <property type="match status" value="1"/>
</dbReference>
<evidence type="ECO:0000256" key="3">
    <source>
        <dbReference type="SAM" id="Coils"/>
    </source>
</evidence>
<comment type="similarity">
    <text evidence="1">Belongs to the membrane fusion protein (MFP) (TC 8.A.1) family.</text>
</comment>
<dbReference type="Gene3D" id="2.40.30.170">
    <property type="match status" value="1"/>
</dbReference>
<protein>
    <submittedName>
        <fullName evidence="9">Efflux RND transporter periplasmic adaptor subunit</fullName>
    </submittedName>
</protein>
<keyword evidence="6" id="KW-0732">Signal</keyword>
<sequence>MRISNRSQSSAPLRCVSVAMLSLLLLSAPTAVLAGAGHDHGGGSEFQGGSEPTGSIEVDAETAKQLEIKVEPATRQRLDIGIKTTGQIETLPNQRVEVTTPISGAKVVELLVKPGTSVKQGQPVAVLTSPDLVTLRVESEEKLAQGQTDLQQALADLKLAQQNYERFQQIAAAEIAQGKSQVAFAQEKYEKDKQLADAGALPRRNALESQTQLVAARAELAKADSRRDVIAAENQLKRSQAAVQIAKSRIQLSNAAYQTRLQQLGERANDKGLVTVTAPISGKVADREVTLGQSFQDAGGKLMTIVNDTQVFATANIYEKDLNEVKIGQRVRIKVASLPNRTFEGQIARIGSLVEGQTRVVPVQAELNNAGGELKPGMFAELEVLTDLTATAILAIPNSAIVDANGKKLVYVKNGNAFQSVEVTLGQKSGDLVEVKSGLFERDLIVTQRAPQLYAQSLRGGSKSEEGGETHGHSEEKEGNSEVKDAKANSLPLLGLVGVVGGGVFGTAAFIAGAFWNQRRTRSRLVGEENFSMDVQPLTYETEVYLNNHKQLTLSPDVMLVENDEPVGEGKNSSN</sequence>
<feature type="coiled-coil region" evidence="3">
    <location>
        <begin position="143"/>
        <end position="170"/>
    </location>
</feature>
<dbReference type="Pfam" id="PF25954">
    <property type="entry name" value="Beta-barrel_RND_2"/>
    <property type="match status" value="1"/>
</dbReference>
<accession>A0ABV4Y9X4</accession>
<dbReference type="SUPFAM" id="SSF111369">
    <property type="entry name" value="HlyD-like secretion proteins"/>
    <property type="match status" value="1"/>
</dbReference>
<dbReference type="Proteomes" id="UP001576776">
    <property type="component" value="Unassembled WGS sequence"/>
</dbReference>
<keyword evidence="5" id="KW-1133">Transmembrane helix</keyword>
<feature type="signal peptide" evidence="6">
    <location>
        <begin position="1"/>
        <end position="34"/>
    </location>
</feature>
<evidence type="ECO:0000256" key="2">
    <source>
        <dbReference type="ARBA" id="ARBA00022448"/>
    </source>
</evidence>
<proteinExistence type="inferred from homology"/>
<keyword evidence="2" id="KW-0813">Transport</keyword>
<feature type="compositionally biased region" description="Basic and acidic residues" evidence="4">
    <location>
        <begin position="462"/>
        <end position="484"/>
    </location>
</feature>
<organism evidence="9 10">
    <name type="scientific">Floridaenema fluviatile BLCC-F154</name>
    <dbReference type="NCBI Taxonomy" id="3153640"/>
    <lineage>
        <taxon>Bacteria</taxon>
        <taxon>Bacillati</taxon>
        <taxon>Cyanobacteriota</taxon>
        <taxon>Cyanophyceae</taxon>
        <taxon>Oscillatoriophycideae</taxon>
        <taxon>Aerosakkonematales</taxon>
        <taxon>Aerosakkonemataceae</taxon>
        <taxon>Floridanema</taxon>
        <taxon>Floridanema fluviatile</taxon>
    </lineage>
</organism>
<evidence type="ECO:0000256" key="6">
    <source>
        <dbReference type="SAM" id="SignalP"/>
    </source>
</evidence>
<gene>
    <name evidence="9" type="ORF">ACE1B6_10070</name>
</gene>
<feature type="region of interest" description="Disordered" evidence="4">
    <location>
        <begin position="457"/>
        <end position="484"/>
    </location>
</feature>
<evidence type="ECO:0000259" key="7">
    <source>
        <dbReference type="Pfam" id="PF25954"/>
    </source>
</evidence>
<dbReference type="InterPro" id="IPR058792">
    <property type="entry name" value="Beta-barrel_RND_2"/>
</dbReference>
<evidence type="ECO:0000256" key="5">
    <source>
        <dbReference type="SAM" id="Phobius"/>
    </source>
</evidence>
<dbReference type="EMBL" id="JBHFNS010000042">
    <property type="protein sequence ID" value="MFB2935616.1"/>
    <property type="molecule type" value="Genomic_DNA"/>
</dbReference>